<proteinExistence type="predicted"/>
<dbReference type="Pfam" id="PF02413">
    <property type="entry name" value="Caudo_TAP"/>
    <property type="match status" value="1"/>
</dbReference>
<dbReference type="InterPro" id="IPR003458">
    <property type="entry name" value="Phage_T4_Gp38_tail_assem"/>
</dbReference>
<keyword evidence="2" id="KW-1185">Reference proteome</keyword>
<accession>A0ABS5T0R7</accession>
<evidence type="ECO:0000313" key="1">
    <source>
        <dbReference type="EMBL" id="MBT0725948.1"/>
    </source>
</evidence>
<dbReference type="EMBL" id="JABBFO010000001">
    <property type="protein sequence ID" value="MBT0725948.1"/>
    <property type="molecule type" value="Genomic_DNA"/>
</dbReference>
<reference evidence="1 2" key="1">
    <citation type="submission" date="2020-04" db="EMBL/GenBank/DDBJ databases">
        <title>Genome sequencing of Rosenbergiella species.</title>
        <authorList>
            <person name="Alvarez-Perez S."/>
            <person name="Lievens B."/>
        </authorList>
    </citation>
    <scope>NUCLEOTIDE SEQUENCE [LARGE SCALE GENOMIC DNA]</scope>
    <source>
        <strain evidence="1 2">CdVSA20.1</strain>
    </source>
</reference>
<gene>
    <name evidence="1" type="ORF">HGT73_00870</name>
</gene>
<name>A0ABS5T0R7_9GAMM</name>
<evidence type="ECO:0000313" key="2">
    <source>
        <dbReference type="Proteomes" id="UP000786875"/>
    </source>
</evidence>
<organism evidence="1 2">
    <name type="scientific">Rosenbergiella australiborealis</name>
    <dbReference type="NCBI Taxonomy" id="1544696"/>
    <lineage>
        <taxon>Bacteria</taxon>
        <taxon>Pseudomonadati</taxon>
        <taxon>Pseudomonadota</taxon>
        <taxon>Gammaproteobacteria</taxon>
        <taxon>Enterobacterales</taxon>
        <taxon>Erwiniaceae</taxon>
        <taxon>Rosenbergiella</taxon>
    </lineage>
</organism>
<sequence length="77" mass="8228">MVMLGIDIRSVVVITLKPTLLKEAGPRISSLQGAVDIGMATDDEIAGLTLCKKCPVLPSRIDTDISSTVTWPGEPEY</sequence>
<protein>
    <submittedName>
        <fullName evidence="1">Tail fiber assembly protein</fullName>
    </submittedName>
</protein>
<dbReference type="Proteomes" id="UP000786875">
    <property type="component" value="Unassembled WGS sequence"/>
</dbReference>
<dbReference type="RefSeq" id="WP_214211746.1">
    <property type="nucleotide sequence ID" value="NZ_JABBFO010000001.1"/>
</dbReference>
<comment type="caution">
    <text evidence="1">The sequence shown here is derived from an EMBL/GenBank/DDBJ whole genome shotgun (WGS) entry which is preliminary data.</text>
</comment>